<sequence>MKKQTGNLFDSKTNDPLQRPLAERVRPQSLDEVVGHEKIIGPQSTLRKQIASGYLPSMIFWGPPGVGKTTLARLLARELKYRFVSISAVTSGVKEVKQIIEEARSQRRYYNQATVLFIDEIHRFNKAQQDALLHAVEDGTLILMGATTENPSFEVIAPLLSRCQVIQLNELSASDLKTIVQRAMEKDVLLQQYDIDLQGFDALLAFGAGDARRTLNLLEMTFHLAEKDGKKVIITEELVKQAVDQSPLYYDKHGDYHYDTISAFIKSVRGSDPDAAVYYLAVMLEAGEDPVFIARRLIVLASEDIGNAEPYALMLANTAFEAVKKIGMPEARIILAQVTTYLASVPKSNAAYLAINRAQEVVRKKGPKSVPLHLRNAPTGLMKDLKYGVGYKYPHDFPGHFVRQNYLPQGLEDELFYEPASTGREARLKQYLEQLWEKRKGKDID</sequence>
<dbReference type="RefSeq" id="WP_006928577.1">
    <property type="nucleotide sequence ID" value="NZ_CM001402.1"/>
</dbReference>
<dbReference type="GO" id="GO:0006261">
    <property type="term" value="P:DNA-templated DNA replication"/>
    <property type="evidence" value="ECO:0007669"/>
    <property type="project" value="TreeGrafter"/>
</dbReference>
<dbReference type="SUPFAM" id="SSF48019">
    <property type="entry name" value="post-AAA+ oligomerization domain-like"/>
    <property type="match status" value="1"/>
</dbReference>
<dbReference type="Proteomes" id="UP000183868">
    <property type="component" value="Chromosome"/>
</dbReference>
<dbReference type="InterPro" id="IPR003593">
    <property type="entry name" value="AAA+_ATPase"/>
</dbReference>
<dbReference type="CDD" id="cd18139">
    <property type="entry name" value="HLD_clamp_RarA"/>
    <property type="match status" value="1"/>
</dbReference>
<comment type="function">
    <text evidence="1">DNA-dependent ATPase that plays important roles in cellular responses to stalled DNA replication processes.</text>
</comment>
<keyword evidence="5" id="KW-0547">Nucleotide-binding</keyword>
<evidence type="ECO:0000256" key="2">
    <source>
        <dbReference type="ARBA" id="ARBA00008959"/>
    </source>
</evidence>
<accession>H1XT15</accession>
<dbReference type="GO" id="GO:0017116">
    <property type="term" value="F:single-stranded DNA helicase activity"/>
    <property type="evidence" value="ECO:0007669"/>
    <property type="project" value="TreeGrafter"/>
</dbReference>
<evidence type="ECO:0000256" key="4">
    <source>
        <dbReference type="ARBA" id="ARBA00022705"/>
    </source>
</evidence>
<feature type="region of interest" description="Disordered" evidence="7">
    <location>
        <begin position="1"/>
        <end position="21"/>
    </location>
</feature>
<dbReference type="InterPro" id="IPR027417">
    <property type="entry name" value="P-loop_NTPase"/>
</dbReference>
<dbReference type="eggNOG" id="COG2256">
    <property type="taxonomic scope" value="Bacteria"/>
</dbReference>
<dbReference type="Gene3D" id="1.10.8.60">
    <property type="match status" value="1"/>
</dbReference>
<dbReference type="PaxDb" id="880073-Calab_1828"/>
<dbReference type="GO" id="GO:0008047">
    <property type="term" value="F:enzyme activator activity"/>
    <property type="evidence" value="ECO:0007669"/>
    <property type="project" value="TreeGrafter"/>
</dbReference>
<evidence type="ECO:0000259" key="8">
    <source>
        <dbReference type="SMART" id="SM00382"/>
    </source>
</evidence>
<dbReference type="Gene3D" id="1.20.272.10">
    <property type="match status" value="1"/>
</dbReference>
<dbReference type="FunCoup" id="H1XT15">
    <property type="interactions" value="264"/>
</dbReference>
<comment type="similarity">
    <text evidence="2">Belongs to the AAA ATPase family. RarA/MGS1/WRNIP1 subfamily.</text>
</comment>
<dbReference type="InterPro" id="IPR021886">
    <property type="entry name" value="MgsA_C"/>
</dbReference>
<dbReference type="InterPro" id="IPR051314">
    <property type="entry name" value="AAA_ATPase_RarA/MGS1/WRNIP1"/>
</dbReference>
<dbReference type="InParanoid" id="H1XT15"/>
<dbReference type="EMBL" id="CM001402">
    <property type="protein sequence ID" value="EHO41444.1"/>
    <property type="molecule type" value="Genomic_DNA"/>
</dbReference>
<keyword evidence="11" id="KW-1185">Reference proteome</keyword>
<dbReference type="HOGENOM" id="CLU_017985_0_3_0"/>
<dbReference type="Gene3D" id="1.10.3710.10">
    <property type="entry name" value="DNA polymerase III clamp loader subunits, C-terminal domain"/>
    <property type="match status" value="1"/>
</dbReference>
<dbReference type="InterPro" id="IPR008921">
    <property type="entry name" value="DNA_pol3_clamp-load_cplx_C"/>
</dbReference>
<dbReference type="GO" id="GO:0005524">
    <property type="term" value="F:ATP binding"/>
    <property type="evidence" value="ECO:0007669"/>
    <property type="project" value="UniProtKB-KW"/>
</dbReference>
<evidence type="ECO:0000313" key="9">
    <source>
        <dbReference type="EMBL" id="APF17327.1"/>
    </source>
</evidence>
<evidence type="ECO:0000256" key="7">
    <source>
        <dbReference type="SAM" id="MobiDB-lite"/>
    </source>
</evidence>
<dbReference type="PANTHER" id="PTHR13779">
    <property type="entry name" value="WERNER HELICASE-INTERACTING PROTEIN 1 FAMILY MEMBER"/>
    <property type="match status" value="1"/>
</dbReference>
<dbReference type="SUPFAM" id="SSF52540">
    <property type="entry name" value="P-loop containing nucleoside triphosphate hydrolases"/>
    <property type="match status" value="1"/>
</dbReference>
<dbReference type="FunFam" id="3.40.50.300:FF:000137">
    <property type="entry name" value="Replication-associated recombination protein A"/>
    <property type="match status" value="1"/>
</dbReference>
<dbReference type="Proteomes" id="UP000004671">
    <property type="component" value="Chromosome"/>
</dbReference>
<dbReference type="CDD" id="cd00009">
    <property type="entry name" value="AAA"/>
    <property type="match status" value="1"/>
</dbReference>
<dbReference type="InterPro" id="IPR032423">
    <property type="entry name" value="AAA_assoc_2"/>
</dbReference>
<name>H1XT15_CALAY</name>
<dbReference type="AlphaFoldDB" id="H1XT15"/>
<evidence type="ECO:0000313" key="10">
    <source>
        <dbReference type="EMBL" id="EHO41444.1"/>
    </source>
</evidence>
<keyword evidence="6" id="KW-0067">ATP-binding</keyword>
<dbReference type="GO" id="GO:0000731">
    <property type="term" value="P:DNA synthesis involved in DNA repair"/>
    <property type="evidence" value="ECO:0007669"/>
    <property type="project" value="TreeGrafter"/>
</dbReference>
<evidence type="ECO:0000256" key="3">
    <source>
        <dbReference type="ARBA" id="ARBA00020776"/>
    </source>
</evidence>
<evidence type="ECO:0000256" key="6">
    <source>
        <dbReference type="ARBA" id="ARBA00022840"/>
    </source>
</evidence>
<dbReference type="FunFam" id="1.20.272.10:FF:000001">
    <property type="entry name" value="Putative AAA family ATPase"/>
    <property type="match status" value="1"/>
</dbReference>
<feature type="compositionally biased region" description="Polar residues" evidence="7">
    <location>
        <begin position="1"/>
        <end position="16"/>
    </location>
</feature>
<proteinExistence type="inferred from homology"/>
<organism evidence="10 11">
    <name type="scientific">Caldithrix abyssi DSM 13497</name>
    <dbReference type="NCBI Taxonomy" id="880073"/>
    <lineage>
        <taxon>Bacteria</taxon>
        <taxon>Pseudomonadati</taxon>
        <taxon>Calditrichota</taxon>
        <taxon>Calditrichia</taxon>
        <taxon>Calditrichales</taxon>
        <taxon>Calditrichaceae</taxon>
        <taxon>Caldithrix</taxon>
    </lineage>
</organism>
<keyword evidence="4" id="KW-0235">DNA replication</keyword>
<dbReference type="GO" id="GO:0016887">
    <property type="term" value="F:ATP hydrolysis activity"/>
    <property type="evidence" value="ECO:0007669"/>
    <property type="project" value="InterPro"/>
</dbReference>
<protein>
    <recommendedName>
        <fullName evidence="3">Replication-associated recombination protein A</fullName>
    </recommendedName>
</protein>
<feature type="domain" description="AAA+ ATPase" evidence="8">
    <location>
        <begin position="54"/>
        <end position="172"/>
    </location>
</feature>
<dbReference type="Pfam" id="PF12002">
    <property type="entry name" value="MgsA_C"/>
    <property type="match status" value="1"/>
</dbReference>
<evidence type="ECO:0000313" key="12">
    <source>
        <dbReference type="Proteomes" id="UP000183868"/>
    </source>
</evidence>
<dbReference type="EMBL" id="CP018099">
    <property type="protein sequence ID" value="APF17327.1"/>
    <property type="molecule type" value="Genomic_DNA"/>
</dbReference>
<evidence type="ECO:0000256" key="5">
    <source>
        <dbReference type="ARBA" id="ARBA00022741"/>
    </source>
</evidence>
<dbReference type="Pfam" id="PF00004">
    <property type="entry name" value="AAA"/>
    <property type="match status" value="1"/>
</dbReference>
<dbReference type="Gene3D" id="3.40.50.300">
    <property type="entry name" value="P-loop containing nucleotide triphosphate hydrolases"/>
    <property type="match status" value="1"/>
</dbReference>
<evidence type="ECO:0000256" key="1">
    <source>
        <dbReference type="ARBA" id="ARBA00002393"/>
    </source>
</evidence>
<reference evidence="9 12" key="2">
    <citation type="submission" date="2016-11" db="EMBL/GenBank/DDBJ databases">
        <title>Genomic analysis of Caldithrix abyssi and proposal of a novel bacterial phylum Caldithrichaeota.</title>
        <authorList>
            <person name="Kublanov I."/>
            <person name="Sigalova O."/>
            <person name="Gavrilov S."/>
            <person name="Lebedinsky A."/>
            <person name="Ivanova N."/>
            <person name="Daum C."/>
            <person name="Reddy T."/>
            <person name="Klenk H.P."/>
            <person name="Goker M."/>
            <person name="Reva O."/>
            <person name="Miroshnichenko M."/>
            <person name="Kyprides N."/>
            <person name="Woyke T."/>
            <person name="Gelfand M."/>
        </authorList>
    </citation>
    <scope>NUCLEOTIDE SEQUENCE [LARGE SCALE GENOMIC DNA]</scope>
    <source>
        <strain evidence="9 12">LF13</strain>
    </source>
</reference>
<evidence type="ECO:0000313" key="11">
    <source>
        <dbReference type="Proteomes" id="UP000004671"/>
    </source>
</evidence>
<gene>
    <name evidence="9" type="ORF">Cabys_576</name>
    <name evidence="10" type="ORF">Calab_1828</name>
</gene>
<dbReference type="SMART" id="SM00382">
    <property type="entry name" value="AAA"/>
    <property type="match status" value="1"/>
</dbReference>
<dbReference type="InterPro" id="IPR003959">
    <property type="entry name" value="ATPase_AAA_core"/>
</dbReference>
<dbReference type="STRING" id="880073.Cabys_576"/>
<reference evidence="10 11" key="1">
    <citation type="submission" date="2011-09" db="EMBL/GenBank/DDBJ databases">
        <title>The permanent draft genome of Caldithrix abyssi DSM 13497.</title>
        <authorList>
            <consortium name="US DOE Joint Genome Institute (JGI-PGF)"/>
            <person name="Lucas S."/>
            <person name="Han J."/>
            <person name="Lapidus A."/>
            <person name="Bruce D."/>
            <person name="Goodwin L."/>
            <person name="Pitluck S."/>
            <person name="Peters L."/>
            <person name="Kyrpides N."/>
            <person name="Mavromatis K."/>
            <person name="Ivanova N."/>
            <person name="Mikhailova N."/>
            <person name="Chertkov O."/>
            <person name="Detter J.C."/>
            <person name="Tapia R."/>
            <person name="Han C."/>
            <person name="Land M."/>
            <person name="Hauser L."/>
            <person name="Markowitz V."/>
            <person name="Cheng J.-F."/>
            <person name="Hugenholtz P."/>
            <person name="Woyke T."/>
            <person name="Wu D."/>
            <person name="Spring S."/>
            <person name="Brambilla E."/>
            <person name="Klenk H.-P."/>
            <person name="Eisen J.A."/>
        </authorList>
    </citation>
    <scope>NUCLEOTIDE SEQUENCE [LARGE SCALE GENOMIC DNA]</scope>
    <source>
        <strain evidence="10 11">DSM 13497</strain>
    </source>
</reference>
<dbReference type="KEGG" id="caby:Cabys_576"/>
<dbReference type="Pfam" id="PF16193">
    <property type="entry name" value="AAA_assoc_2"/>
    <property type="match status" value="1"/>
</dbReference>
<dbReference type="PANTHER" id="PTHR13779:SF7">
    <property type="entry name" value="ATPASE WRNIP1"/>
    <property type="match status" value="1"/>
</dbReference>
<dbReference type="GO" id="GO:0003677">
    <property type="term" value="F:DNA binding"/>
    <property type="evidence" value="ECO:0007669"/>
    <property type="project" value="InterPro"/>
</dbReference>